<evidence type="ECO:0000256" key="1">
    <source>
        <dbReference type="SAM" id="MobiDB-lite"/>
    </source>
</evidence>
<comment type="caution">
    <text evidence="3">The sequence shown here is derived from an EMBL/GenBank/DDBJ whole genome shotgun (WGS) entry which is preliminary data.</text>
</comment>
<reference evidence="3 4" key="1">
    <citation type="submission" date="2017-12" db="EMBL/GenBank/DDBJ databases">
        <title>Hemimetabolous genomes reveal molecular basis of termite eusociality.</title>
        <authorList>
            <person name="Harrison M.C."/>
            <person name="Jongepier E."/>
            <person name="Robertson H.M."/>
            <person name="Arning N."/>
            <person name="Bitard-Feildel T."/>
            <person name="Chao H."/>
            <person name="Childers C.P."/>
            <person name="Dinh H."/>
            <person name="Doddapaneni H."/>
            <person name="Dugan S."/>
            <person name="Gowin J."/>
            <person name="Greiner C."/>
            <person name="Han Y."/>
            <person name="Hu H."/>
            <person name="Hughes D.S.T."/>
            <person name="Huylmans A.-K."/>
            <person name="Kemena C."/>
            <person name="Kremer L.P.M."/>
            <person name="Lee S.L."/>
            <person name="Lopez-Ezquerra A."/>
            <person name="Mallet L."/>
            <person name="Monroy-Kuhn J.M."/>
            <person name="Moser A."/>
            <person name="Murali S.C."/>
            <person name="Muzny D.M."/>
            <person name="Otani S."/>
            <person name="Piulachs M.-D."/>
            <person name="Poelchau M."/>
            <person name="Qu J."/>
            <person name="Schaub F."/>
            <person name="Wada-Katsumata A."/>
            <person name="Worley K.C."/>
            <person name="Xie Q."/>
            <person name="Ylla G."/>
            <person name="Poulsen M."/>
            <person name="Gibbs R.A."/>
            <person name="Schal C."/>
            <person name="Richards S."/>
            <person name="Belles X."/>
            <person name="Korb J."/>
            <person name="Bornberg-Bauer E."/>
        </authorList>
    </citation>
    <scope>NUCLEOTIDE SEQUENCE [LARGE SCALE GENOMIC DNA]</scope>
    <source>
        <tissue evidence="3">Whole body</tissue>
    </source>
</reference>
<feature type="region of interest" description="Disordered" evidence="1">
    <location>
        <begin position="271"/>
        <end position="291"/>
    </location>
</feature>
<dbReference type="InterPro" id="IPR003123">
    <property type="entry name" value="VPS9"/>
</dbReference>
<dbReference type="PANTHER" id="PTHR23101">
    <property type="entry name" value="RAB GDP/GTP EXCHANGE FACTOR"/>
    <property type="match status" value="1"/>
</dbReference>
<evidence type="ECO:0000259" key="2">
    <source>
        <dbReference type="PROSITE" id="PS51205"/>
    </source>
</evidence>
<dbReference type="Gene3D" id="1.20.1050.80">
    <property type="entry name" value="VPS9 domain"/>
    <property type="match status" value="1"/>
</dbReference>
<dbReference type="InterPro" id="IPR045046">
    <property type="entry name" value="Vps9-like"/>
</dbReference>
<gene>
    <name evidence="3" type="ORF">B7P43_G01547</name>
</gene>
<evidence type="ECO:0000313" key="4">
    <source>
        <dbReference type="Proteomes" id="UP000235965"/>
    </source>
</evidence>
<dbReference type="PROSITE" id="PS51205">
    <property type="entry name" value="VPS9"/>
    <property type="match status" value="1"/>
</dbReference>
<feature type="region of interest" description="Disordered" evidence="1">
    <location>
        <begin position="455"/>
        <end position="476"/>
    </location>
</feature>
<protein>
    <recommendedName>
        <fullName evidence="2">VPS9 domain-containing protein</fullName>
    </recommendedName>
</protein>
<dbReference type="InterPro" id="IPR041545">
    <property type="entry name" value="DUF5601"/>
</dbReference>
<dbReference type="PANTHER" id="PTHR23101:SF122">
    <property type="entry name" value="RABAPTIN-5-ASSOCIATED EXCHANGE FACTOR FOR RAB5"/>
    <property type="match status" value="1"/>
</dbReference>
<dbReference type="EMBL" id="NEVH01026085">
    <property type="protein sequence ID" value="PNF14981.1"/>
    <property type="molecule type" value="Genomic_DNA"/>
</dbReference>
<dbReference type="GO" id="GO:0016192">
    <property type="term" value="P:vesicle-mediated transport"/>
    <property type="evidence" value="ECO:0007669"/>
    <property type="project" value="InterPro"/>
</dbReference>
<dbReference type="Gene3D" id="1.10.246.120">
    <property type="match status" value="1"/>
</dbReference>
<dbReference type="GO" id="GO:0005829">
    <property type="term" value="C:cytosol"/>
    <property type="evidence" value="ECO:0007669"/>
    <property type="project" value="TreeGrafter"/>
</dbReference>
<dbReference type="AlphaFoldDB" id="A0A2J7PF74"/>
<name>A0A2J7PF74_9NEOP</name>
<dbReference type="GO" id="GO:0005085">
    <property type="term" value="F:guanyl-nucleotide exchange factor activity"/>
    <property type="evidence" value="ECO:0007669"/>
    <property type="project" value="InterPro"/>
</dbReference>
<dbReference type="Pfam" id="PF18151">
    <property type="entry name" value="DUF5601"/>
    <property type="match status" value="1"/>
</dbReference>
<sequence length="476" mass="52205">MEASIIYTDLSQEKKEMLLDFVEKYVMTGLYRILFCPPSTTDEDKDLSLQNRIRQLNWVNAQHLDCSINETQSEVCDLVYTAIADIIGMDSAKAPQDKLSCIVRCCRNIFLLLQQSVGGPASADEFLPALIFIVLKANPARLKSNINYITRFCNASRLMSGEGGYYFTNLCCAVSFIENLTAESLNMPVEEFEQYMSGEVIPTSTWESALMMCEGMHLMYEQLATLDDLHNRYTRFGEGALALKEEMQKFKIDIADEVAAVLARTPLTIQPRKTPTDIDSENPTCESLPPPIVPQIVAPQIGLEPDSVKKTESAEDSQPNITAAALPHDYLSLSSPLVFSHSLDELTTPDDIFGAQALSFVQGLTSINYDIDLSDLSADNSYAEDVPAADGHKSSAMLSLEVKPAEELTPSLLDNTESPTGDLLPSPIKPLCTGEYQGFAAQGWQIHSIPCETGDTPSLNSDACGNVDSASSQFQT</sequence>
<evidence type="ECO:0000313" key="3">
    <source>
        <dbReference type="EMBL" id="PNF14981.1"/>
    </source>
</evidence>
<dbReference type="SMART" id="SM00167">
    <property type="entry name" value="VPS9"/>
    <property type="match status" value="1"/>
</dbReference>
<dbReference type="GO" id="GO:0030139">
    <property type="term" value="C:endocytic vesicle"/>
    <property type="evidence" value="ECO:0007669"/>
    <property type="project" value="TreeGrafter"/>
</dbReference>
<dbReference type="SUPFAM" id="SSF109993">
    <property type="entry name" value="VPS9 domain"/>
    <property type="match status" value="1"/>
</dbReference>
<dbReference type="InterPro" id="IPR037191">
    <property type="entry name" value="VPS9_dom_sf"/>
</dbReference>
<dbReference type="GO" id="GO:0031267">
    <property type="term" value="F:small GTPase binding"/>
    <property type="evidence" value="ECO:0007669"/>
    <property type="project" value="TreeGrafter"/>
</dbReference>
<dbReference type="OrthoDB" id="300289at2759"/>
<keyword evidence="4" id="KW-1185">Reference proteome</keyword>
<dbReference type="Pfam" id="PF02204">
    <property type="entry name" value="VPS9"/>
    <property type="match status" value="1"/>
</dbReference>
<feature type="domain" description="VPS9" evidence="2">
    <location>
        <begin position="43"/>
        <end position="186"/>
    </location>
</feature>
<proteinExistence type="predicted"/>
<dbReference type="Proteomes" id="UP000235965">
    <property type="component" value="Unassembled WGS sequence"/>
</dbReference>
<organism evidence="3 4">
    <name type="scientific">Cryptotermes secundus</name>
    <dbReference type="NCBI Taxonomy" id="105785"/>
    <lineage>
        <taxon>Eukaryota</taxon>
        <taxon>Metazoa</taxon>
        <taxon>Ecdysozoa</taxon>
        <taxon>Arthropoda</taxon>
        <taxon>Hexapoda</taxon>
        <taxon>Insecta</taxon>
        <taxon>Pterygota</taxon>
        <taxon>Neoptera</taxon>
        <taxon>Polyneoptera</taxon>
        <taxon>Dictyoptera</taxon>
        <taxon>Blattodea</taxon>
        <taxon>Blattoidea</taxon>
        <taxon>Termitoidae</taxon>
        <taxon>Kalotermitidae</taxon>
        <taxon>Cryptotermitinae</taxon>
        <taxon>Cryptotermes</taxon>
    </lineage>
</organism>
<accession>A0A2J7PF74</accession>